<dbReference type="AlphaFoldDB" id="A0A4U1BG83"/>
<comment type="caution">
    <text evidence="4">The sequence shown here is derived from an EMBL/GenBank/DDBJ whole genome shotgun (WGS) entry which is preliminary data.</text>
</comment>
<dbReference type="EMBL" id="SWCJ01000022">
    <property type="protein sequence ID" value="TKB50198.1"/>
    <property type="molecule type" value="Genomic_DNA"/>
</dbReference>
<dbReference type="Proteomes" id="UP000305675">
    <property type="component" value="Unassembled WGS sequence"/>
</dbReference>
<gene>
    <name evidence="4" type="ORF">FCL42_19495</name>
</gene>
<sequence length="1213" mass="131721">MRSLFWLLTLFVALVCADDTELYVWNSEARVSRPQVLIVFDNSGSMRTEELQSPPPYDWSVDYSQGRSFGRLYYVRGQINDNLPNPGDPEEFRHFSTSLNGCASSLVPVTGVPGSPTLLEHNGFYTDAMMSFRQGARGDRTWQWRSFPSSLKRAHGDGTVDSYGFDCLQDISDAAIGNAIGHPRVELAATGFPQNGELPYDGSNTSDSDLTITQNASASLNATGFDHADSVTLFSENYLYYRQQAHAQMRSRLSIAKEVITSMVQSTPGVDFGLAVFNLNDGNDQSVDGSHGGRILSAVQHLSAGDKAAFIDAVAELTASTWTPLCETVFEGYRYFSGAEILTGQALPLLGEPLSKDGRYLSPLSECQTQAYIVLITDGSPTKDEALNSLIRNELGVTSSESYSVEDPYRTLSSGLLADNYLPALADAMHRGDLSDSVKGHQRLVTYTIGFSQDGIDSAGALLAETARRGGGRYYPAADASALSNALQQVFSQILQVDASFTSPSIAANSFDRTQTLDSVYYSMFLPSERPRWLGNLKKLKITSQGMIVDSRAQLAINEQGDIADHACTYWTSSATCLLASSGGDGNAVDEGGVQEAITNQLNRKVLTEPEGESGLLQPFSVSQLKARAGGESLLEELVGLSGSELQEAMEWWYGKDVDDDDRDGVTNEWRQDLFGDPLHSKPLAIHYGGSKGVRILVGTNAGMLHMFEDRGQTLLESWAYLPTVFAKNVMTLKLNTQTGGHSVYGIDGSPVAFIDDANGDGEIVASDGDRVWLYFGLRRGGRSYYALDISEPDAPRLMWLNSAESVPWQNLGQSWPEPVVTRVPDYPLDNLTVADAKPVLILGGGYDVAKDADSVGAADSLGRGVYLVDAQTGALIHRFIPQTSQTSISHMPIADSVAARVEVLDSNGDGLTDRIYASDTGGNVWRMDLPGLRKQNPWTGFKLAQLGGETDASDRRFYHEVSVAQTITKQLTQTGLEGSESSQSSVVTTDRPYDAVAIGSGHRAHPNERSVQNYLFVIRDFGIVSASYDDQPLPGHASIPEPIQLTQLLDVTLDPLGHPPDDAAELSSRLQLGQSKGWRYRLQPSEKALSAATIIKGAAFFTTFTPGQIESADSCLVAGQGRLYVLRLDDGANRSDNSYVSLGARLPDTPQIVVPPTNLSSDTSWNPKVYLVGVGQGFQLVDDKVVEMQSGSGDPDKELVPRFIYQYQEEQH</sequence>
<dbReference type="InterPro" id="IPR008707">
    <property type="entry name" value="B-propeller_PilY1"/>
</dbReference>
<dbReference type="OrthoDB" id="7156875at2"/>
<evidence type="ECO:0000256" key="2">
    <source>
        <dbReference type="ARBA" id="ARBA00022837"/>
    </source>
</evidence>
<keyword evidence="2" id="KW-0106">Calcium</keyword>
<feature type="domain" description="PilY1 beta-propeller" evidence="3">
    <location>
        <begin position="692"/>
        <end position="938"/>
    </location>
</feature>
<keyword evidence="1" id="KW-0479">Metal-binding</keyword>
<dbReference type="RefSeq" id="WP_136865104.1">
    <property type="nucleotide sequence ID" value="NZ_SWCJ01000022.1"/>
</dbReference>
<protein>
    <submittedName>
        <fullName evidence="4">Type IV pilin biogenesis protein</fullName>
    </submittedName>
</protein>
<evidence type="ECO:0000313" key="4">
    <source>
        <dbReference type="EMBL" id="TKB50198.1"/>
    </source>
</evidence>
<evidence type="ECO:0000256" key="1">
    <source>
        <dbReference type="ARBA" id="ARBA00022723"/>
    </source>
</evidence>
<dbReference type="InterPro" id="IPR036465">
    <property type="entry name" value="vWFA_dom_sf"/>
</dbReference>
<evidence type="ECO:0000313" key="5">
    <source>
        <dbReference type="Proteomes" id="UP000305675"/>
    </source>
</evidence>
<dbReference type="GO" id="GO:0046872">
    <property type="term" value="F:metal ion binding"/>
    <property type="evidence" value="ECO:0007669"/>
    <property type="project" value="UniProtKB-KW"/>
</dbReference>
<evidence type="ECO:0000259" key="3">
    <source>
        <dbReference type="Pfam" id="PF05567"/>
    </source>
</evidence>
<reference evidence="4 5" key="1">
    <citation type="submission" date="2019-04" db="EMBL/GenBank/DDBJ databases">
        <authorList>
            <person name="Hwang J.C."/>
        </authorList>
    </citation>
    <scope>NUCLEOTIDE SEQUENCE [LARGE SCALE GENOMIC DNA]</scope>
    <source>
        <strain evidence="4 5">IMCC35002</strain>
    </source>
</reference>
<organism evidence="4 5">
    <name type="scientific">Ferrimonas aestuarii</name>
    <dbReference type="NCBI Taxonomy" id="2569539"/>
    <lineage>
        <taxon>Bacteria</taxon>
        <taxon>Pseudomonadati</taxon>
        <taxon>Pseudomonadota</taxon>
        <taxon>Gammaproteobacteria</taxon>
        <taxon>Alteromonadales</taxon>
        <taxon>Ferrimonadaceae</taxon>
        <taxon>Ferrimonas</taxon>
    </lineage>
</organism>
<dbReference type="Pfam" id="PF05567">
    <property type="entry name" value="T4P_PilY1"/>
    <property type="match status" value="1"/>
</dbReference>
<name>A0A4U1BG83_9GAMM</name>
<dbReference type="Gene3D" id="3.40.50.410">
    <property type="entry name" value="von Willebrand factor, type A domain"/>
    <property type="match status" value="1"/>
</dbReference>
<keyword evidence="5" id="KW-1185">Reference proteome</keyword>
<dbReference type="SUPFAM" id="SSF53300">
    <property type="entry name" value="vWA-like"/>
    <property type="match status" value="1"/>
</dbReference>
<proteinExistence type="predicted"/>
<accession>A0A4U1BG83</accession>